<reference evidence="6" key="1">
    <citation type="journal article" date="2019" name="Int. J. Syst. Evol. Microbiol.">
        <title>The Global Catalogue of Microorganisms (GCM) 10K type strain sequencing project: providing services to taxonomists for standard genome sequencing and annotation.</title>
        <authorList>
            <consortium name="The Broad Institute Genomics Platform"/>
            <consortium name="The Broad Institute Genome Sequencing Center for Infectious Disease"/>
            <person name="Wu L."/>
            <person name="Ma J."/>
        </authorList>
    </citation>
    <scope>NUCLEOTIDE SEQUENCE [LARGE SCALE GENOMIC DNA]</scope>
    <source>
        <strain evidence="6">CECT 8472</strain>
    </source>
</reference>
<dbReference type="NCBIfam" id="TIGR00478">
    <property type="entry name" value="tly"/>
    <property type="match status" value="1"/>
</dbReference>
<dbReference type="Proteomes" id="UP001595799">
    <property type="component" value="Unassembled WGS sequence"/>
</dbReference>
<accession>A0ABV8UJV9</accession>
<dbReference type="CDD" id="cd02440">
    <property type="entry name" value="AdoMet_MTases"/>
    <property type="match status" value="1"/>
</dbReference>
<dbReference type="SUPFAM" id="SSF53335">
    <property type="entry name" value="S-adenosyl-L-methionine-dependent methyltransferases"/>
    <property type="match status" value="1"/>
</dbReference>
<sequence>MSRERADRLLVRRGLAPSREQAQALIAGGHVLVNGHRVSKASQLLAPDSELSLEASGPQRVSRAGEKLDHALSHFELNPRGCVGLDIGASTGGFTEVLLRKGAARVYAVDVGHDQLAPVLRGDPRVICLEGVNARHLTSGEIPEEVDLLVCDASFISIAKVLEKAIYFVRKGGVLVTLVKPQFEVGRGRVGKGGLVRDPQLHKEVCEAAADWLAAKPGWRLLGLTDSPIAGTRGNREFLMAGRRED</sequence>
<comment type="similarity">
    <text evidence="2">Belongs to the TlyA family.</text>
</comment>
<organism evidence="5 6">
    <name type="scientific">Fodinicurvata halophila</name>
    <dbReference type="NCBI Taxonomy" id="1419723"/>
    <lineage>
        <taxon>Bacteria</taxon>
        <taxon>Pseudomonadati</taxon>
        <taxon>Pseudomonadota</taxon>
        <taxon>Alphaproteobacteria</taxon>
        <taxon>Rhodospirillales</taxon>
        <taxon>Rhodovibrionaceae</taxon>
        <taxon>Fodinicurvata</taxon>
    </lineage>
</organism>
<dbReference type="SUPFAM" id="SSF55174">
    <property type="entry name" value="Alpha-L RNA-binding motif"/>
    <property type="match status" value="1"/>
</dbReference>
<dbReference type="EMBL" id="JBHSCW010000003">
    <property type="protein sequence ID" value="MFC4351093.1"/>
    <property type="molecule type" value="Genomic_DNA"/>
</dbReference>
<feature type="domain" description="RNA-binding S4" evidence="4">
    <location>
        <begin position="4"/>
        <end position="69"/>
    </location>
</feature>
<dbReference type="PANTHER" id="PTHR32319:SF0">
    <property type="entry name" value="BACTERIAL HEMOLYSIN-LIKE PROTEIN"/>
    <property type="match status" value="1"/>
</dbReference>
<evidence type="ECO:0000256" key="2">
    <source>
        <dbReference type="ARBA" id="ARBA00029460"/>
    </source>
</evidence>
<dbReference type="CDD" id="cd00165">
    <property type="entry name" value="S4"/>
    <property type="match status" value="1"/>
</dbReference>
<evidence type="ECO:0000256" key="3">
    <source>
        <dbReference type="PROSITE-ProRule" id="PRU00182"/>
    </source>
</evidence>
<keyword evidence="1 3" id="KW-0694">RNA-binding</keyword>
<dbReference type="SMART" id="SM00363">
    <property type="entry name" value="S4"/>
    <property type="match status" value="1"/>
</dbReference>
<dbReference type="Pfam" id="PF01728">
    <property type="entry name" value="FtsJ"/>
    <property type="match status" value="1"/>
</dbReference>
<dbReference type="InterPro" id="IPR036986">
    <property type="entry name" value="S4_RNA-bd_sf"/>
</dbReference>
<dbReference type="InterPro" id="IPR047048">
    <property type="entry name" value="TlyA"/>
</dbReference>
<dbReference type="Gene3D" id="3.10.290.10">
    <property type="entry name" value="RNA-binding S4 domain"/>
    <property type="match status" value="1"/>
</dbReference>
<evidence type="ECO:0000313" key="5">
    <source>
        <dbReference type="EMBL" id="MFC4351093.1"/>
    </source>
</evidence>
<dbReference type="PANTHER" id="PTHR32319">
    <property type="entry name" value="BACTERIAL HEMOLYSIN-LIKE PROTEIN"/>
    <property type="match status" value="1"/>
</dbReference>
<comment type="caution">
    <text evidence="5">The sequence shown here is derived from an EMBL/GenBank/DDBJ whole genome shotgun (WGS) entry which is preliminary data.</text>
</comment>
<dbReference type="Pfam" id="PF01479">
    <property type="entry name" value="S4"/>
    <property type="match status" value="1"/>
</dbReference>
<protein>
    <submittedName>
        <fullName evidence="5">TlyA family RNA methyltransferase</fullName>
    </submittedName>
</protein>
<dbReference type="Gene3D" id="3.40.50.150">
    <property type="entry name" value="Vaccinia Virus protein VP39"/>
    <property type="match status" value="1"/>
</dbReference>
<evidence type="ECO:0000256" key="1">
    <source>
        <dbReference type="ARBA" id="ARBA00022884"/>
    </source>
</evidence>
<dbReference type="InterPro" id="IPR004538">
    <property type="entry name" value="Hemolysin_A/TlyA"/>
</dbReference>
<proteinExistence type="inferred from homology"/>
<dbReference type="InterPro" id="IPR029063">
    <property type="entry name" value="SAM-dependent_MTases_sf"/>
</dbReference>
<name>A0ABV8UJV9_9PROT</name>
<dbReference type="RefSeq" id="WP_382421433.1">
    <property type="nucleotide sequence ID" value="NZ_JBHSCW010000003.1"/>
</dbReference>
<evidence type="ECO:0000313" key="6">
    <source>
        <dbReference type="Proteomes" id="UP001595799"/>
    </source>
</evidence>
<keyword evidence="5" id="KW-0808">Transferase</keyword>
<keyword evidence="5" id="KW-0489">Methyltransferase</keyword>
<dbReference type="PIRSF" id="PIRSF005578">
    <property type="entry name" value="TlyA"/>
    <property type="match status" value="1"/>
</dbReference>
<gene>
    <name evidence="5" type="ORF">ACFOW6_06000</name>
</gene>
<dbReference type="GO" id="GO:0008168">
    <property type="term" value="F:methyltransferase activity"/>
    <property type="evidence" value="ECO:0007669"/>
    <property type="project" value="UniProtKB-KW"/>
</dbReference>
<dbReference type="InterPro" id="IPR002877">
    <property type="entry name" value="RNA_MeTrfase_FtsJ_dom"/>
</dbReference>
<keyword evidence="6" id="KW-1185">Reference proteome</keyword>
<dbReference type="GO" id="GO:0032259">
    <property type="term" value="P:methylation"/>
    <property type="evidence" value="ECO:0007669"/>
    <property type="project" value="UniProtKB-KW"/>
</dbReference>
<dbReference type="PROSITE" id="PS50889">
    <property type="entry name" value="S4"/>
    <property type="match status" value="1"/>
</dbReference>
<dbReference type="InterPro" id="IPR002942">
    <property type="entry name" value="S4_RNA-bd"/>
</dbReference>
<evidence type="ECO:0000259" key="4">
    <source>
        <dbReference type="SMART" id="SM00363"/>
    </source>
</evidence>